<sequence>MGTTRSVHRLRSVIVFLSVGVILQCNGQNLDIDVSPNIHRLYQHLNRGVQSMLNWRLRDLNLGRFAPQVHDLHASSSQLHPSYALSPQRHRSSVVDGITAGSSKFYSSSSSWPGSKSSSSRDHDDIYTTSGSGAGYYPSSLSAASSGSEWVSGPPPGSIVSSSGWANPRPRKFGPPPPPFKTTIYGPKLYTHPPTPIHSKHHHGPLKSFYSSSYGRPPPSKTYSSSYTPTTTSIHHDHDEWSSSGWSGSPPSSTLVLSGSSGWTDPEPSSQGWGWSPPTESPFKGSDGWGWGPKCDPDAPPFELNSLDEIPPGSTFVDGYNRTASREDLPPTLVPTLPVAFTVGVRTSLPPNYSTLFSEAYTIRINPDGTTNLEREVNHRPSEPVTGTAGGGTQSGGASRPRNQRANGNGLRMTSSVIASPYVSAPINGSLNNNGFFRAGLQNRAAAFREGPAHPLVSQVDVLLQLFNELDKIQRRQAQLDAEKEKKRQQQVGWGWADGGDNGVNGASGDNGGNGGNGNGGGSDLAAPTVVLMVQRFSVPEPNTSEAGMLDSAFNFGPQANRYSFGDLDLVTDGWKGAGDGGVGGAGGGGGAEIPLNLANMGSSVGEVQNALNARVRAYVRTLREASAAAFEPVEEMAYAGFEQHQYFIIPPDGCQQPIDPPKFRGTTSNNCAFGPVNSNQDAPGCFPPRC</sequence>
<gene>
    <name evidence="3" type="ORF">Fcan01_27198</name>
</gene>
<feature type="compositionally biased region" description="Low complexity" evidence="1">
    <location>
        <begin position="104"/>
        <end position="118"/>
    </location>
</feature>
<keyword evidence="2" id="KW-0732">Signal</keyword>
<feature type="compositionally biased region" description="Polar residues" evidence="1">
    <location>
        <begin position="254"/>
        <end position="273"/>
    </location>
</feature>
<dbReference type="EMBL" id="LNIX01000049">
    <property type="protein sequence ID" value="OXA38062.1"/>
    <property type="molecule type" value="Genomic_DNA"/>
</dbReference>
<evidence type="ECO:0000313" key="4">
    <source>
        <dbReference type="Proteomes" id="UP000198287"/>
    </source>
</evidence>
<protein>
    <submittedName>
        <fullName evidence="3">Uncharacterized protein</fullName>
    </submittedName>
</protein>
<feature type="region of interest" description="Disordered" evidence="1">
    <location>
        <begin position="104"/>
        <end position="126"/>
    </location>
</feature>
<feature type="compositionally biased region" description="Low complexity" evidence="1">
    <location>
        <begin position="242"/>
        <end position="253"/>
    </location>
</feature>
<feature type="compositionally biased region" description="Low complexity" evidence="1">
    <location>
        <begin position="221"/>
        <end position="233"/>
    </location>
</feature>
<feature type="region of interest" description="Disordered" evidence="1">
    <location>
        <begin position="371"/>
        <end position="409"/>
    </location>
</feature>
<evidence type="ECO:0000256" key="2">
    <source>
        <dbReference type="SAM" id="SignalP"/>
    </source>
</evidence>
<feature type="signal peptide" evidence="2">
    <location>
        <begin position="1"/>
        <end position="27"/>
    </location>
</feature>
<proteinExistence type="predicted"/>
<feature type="chain" id="PRO_5012262745" evidence="2">
    <location>
        <begin position="28"/>
        <end position="691"/>
    </location>
</feature>
<evidence type="ECO:0000256" key="1">
    <source>
        <dbReference type="SAM" id="MobiDB-lite"/>
    </source>
</evidence>
<feature type="region of interest" description="Disordered" evidence="1">
    <location>
        <begin position="147"/>
        <end position="329"/>
    </location>
</feature>
<dbReference type="AlphaFoldDB" id="A0A226CXK6"/>
<keyword evidence="4" id="KW-1185">Reference proteome</keyword>
<feature type="compositionally biased region" description="Gly residues" evidence="1">
    <location>
        <begin position="509"/>
        <end position="523"/>
    </location>
</feature>
<organism evidence="3 4">
    <name type="scientific">Folsomia candida</name>
    <name type="common">Springtail</name>
    <dbReference type="NCBI Taxonomy" id="158441"/>
    <lineage>
        <taxon>Eukaryota</taxon>
        <taxon>Metazoa</taxon>
        <taxon>Ecdysozoa</taxon>
        <taxon>Arthropoda</taxon>
        <taxon>Hexapoda</taxon>
        <taxon>Collembola</taxon>
        <taxon>Entomobryomorpha</taxon>
        <taxon>Isotomoidea</taxon>
        <taxon>Isotomidae</taxon>
        <taxon>Proisotominae</taxon>
        <taxon>Folsomia</taxon>
    </lineage>
</organism>
<name>A0A226CXK6_FOLCA</name>
<evidence type="ECO:0000313" key="3">
    <source>
        <dbReference type="EMBL" id="OXA38062.1"/>
    </source>
</evidence>
<accession>A0A226CXK6</accession>
<comment type="caution">
    <text evidence="3">The sequence shown here is derived from an EMBL/GenBank/DDBJ whole genome shotgun (WGS) entry which is preliminary data.</text>
</comment>
<dbReference type="Proteomes" id="UP000198287">
    <property type="component" value="Unassembled WGS sequence"/>
</dbReference>
<reference evidence="3 4" key="1">
    <citation type="submission" date="2015-12" db="EMBL/GenBank/DDBJ databases">
        <title>The genome of Folsomia candida.</title>
        <authorList>
            <person name="Faddeeva A."/>
            <person name="Derks M.F."/>
            <person name="Anvar Y."/>
            <person name="Smit S."/>
            <person name="Van Straalen N."/>
            <person name="Roelofs D."/>
        </authorList>
    </citation>
    <scope>NUCLEOTIDE SEQUENCE [LARGE SCALE GENOMIC DNA]</scope>
    <source>
        <strain evidence="3 4">VU population</strain>
        <tissue evidence="3">Whole body</tissue>
    </source>
</reference>
<feature type="compositionally biased region" description="Low complexity" evidence="1">
    <location>
        <begin position="147"/>
        <end position="164"/>
    </location>
</feature>
<feature type="compositionally biased region" description="Basic and acidic residues" evidence="1">
    <location>
        <begin position="373"/>
        <end position="382"/>
    </location>
</feature>
<feature type="region of interest" description="Disordered" evidence="1">
    <location>
        <begin position="481"/>
        <end position="523"/>
    </location>
</feature>